<dbReference type="AlphaFoldDB" id="A0A6J4NHB0"/>
<reference evidence="2" key="1">
    <citation type="submission" date="2020-02" db="EMBL/GenBank/DDBJ databases">
        <authorList>
            <person name="Meier V. D."/>
        </authorList>
    </citation>
    <scope>NUCLEOTIDE SEQUENCE</scope>
    <source>
        <strain evidence="2">AVDCRST_MAG21</strain>
    </source>
</reference>
<feature type="non-terminal residue" evidence="2">
    <location>
        <position position="1"/>
    </location>
</feature>
<feature type="compositionally biased region" description="Basic residues" evidence="1">
    <location>
        <begin position="106"/>
        <end position="117"/>
    </location>
</feature>
<sequence length="117" mass="12053">CVRSTPCTTPTRSAVGRRSSPSRSGSAPTSPRPYSRWTSPGCARWRWGPACGSSRRSCCWPSIPPSRRTAAPGGCGRALPASLSVSSASPTAAAGCAGSRSARSATSRRARSAPRAF</sequence>
<feature type="compositionally biased region" description="Polar residues" evidence="1">
    <location>
        <begin position="1"/>
        <end position="11"/>
    </location>
</feature>
<evidence type="ECO:0000313" key="2">
    <source>
        <dbReference type="EMBL" id="CAA9382804.1"/>
    </source>
</evidence>
<evidence type="ECO:0000256" key="1">
    <source>
        <dbReference type="SAM" id="MobiDB-lite"/>
    </source>
</evidence>
<feature type="region of interest" description="Disordered" evidence="1">
    <location>
        <begin position="1"/>
        <end position="41"/>
    </location>
</feature>
<organism evidence="2">
    <name type="scientific">uncultured Nocardioidaceae bacterium</name>
    <dbReference type="NCBI Taxonomy" id="253824"/>
    <lineage>
        <taxon>Bacteria</taxon>
        <taxon>Bacillati</taxon>
        <taxon>Actinomycetota</taxon>
        <taxon>Actinomycetes</taxon>
        <taxon>Propionibacteriales</taxon>
        <taxon>Nocardioidaceae</taxon>
        <taxon>environmental samples</taxon>
    </lineage>
</organism>
<feature type="region of interest" description="Disordered" evidence="1">
    <location>
        <begin position="89"/>
        <end position="117"/>
    </location>
</feature>
<name>A0A6J4NHB0_9ACTN</name>
<feature type="compositionally biased region" description="Low complexity" evidence="1">
    <location>
        <begin position="89"/>
        <end position="105"/>
    </location>
</feature>
<accession>A0A6J4NHB0</accession>
<feature type="compositionally biased region" description="Low complexity" evidence="1">
    <location>
        <begin position="12"/>
        <end position="33"/>
    </location>
</feature>
<feature type="non-terminal residue" evidence="2">
    <location>
        <position position="117"/>
    </location>
</feature>
<gene>
    <name evidence="2" type="ORF">AVDCRST_MAG21-1826</name>
</gene>
<dbReference type="EMBL" id="CADCUL010000156">
    <property type="protein sequence ID" value="CAA9382804.1"/>
    <property type="molecule type" value="Genomic_DNA"/>
</dbReference>
<proteinExistence type="predicted"/>
<protein>
    <submittedName>
        <fullName evidence="2">Uncharacterized protein</fullName>
    </submittedName>
</protein>